<keyword evidence="3" id="KW-0804">Transcription</keyword>
<dbReference type="SUPFAM" id="SSF46689">
    <property type="entry name" value="Homeodomain-like"/>
    <property type="match status" value="2"/>
</dbReference>
<sequence>MQRTVVERDDELENEKLALEKENLRKVMDNFSLSTGLSVVAVNLYGEVFLSGAQYEENTFCQYIQSIAEGRERCRRCYEKACKEAFKWDEPYFFRCHGGLVMWAAPLQIEQTRVGAIVCGQVLLWKADRLFLNEIKSLPLYAGHPDQLLNKARELKVISVRQCQAAAELLKAVVEHFSNTGYYLLIDQKNKYNWRNMVLSQIRDRKKTYEKTAFDRSVYLKRERNFLQHVRMENKEKIVELFPVLYTDMEILSGYDQTEVRQSVRDFMVLVSRACAEAGLEAELAQQMLRQYEKETANLKDSEEIYAVSYGMICNYLDMIFQSQGNSHTGLIQSVVNYIQQHYGEDITLDDIAAHVCLSRSYLCALFKKNMNMTINDYLLRVRVEKSIELMKSRAWNTGEIGRKCGFSSQSHYTKVFRKFIGLTPGQYRNKLLS</sequence>
<evidence type="ECO:0000259" key="5">
    <source>
        <dbReference type="PROSITE" id="PS01124"/>
    </source>
</evidence>
<dbReference type="PANTHER" id="PTHR43280">
    <property type="entry name" value="ARAC-FAMILY TRANSCRIPTIONAL REGULATOR"/>
    <property type="match status" value="1"/>
</dbReference>
<keyword evidence="4" id="KW-0175">Coiled coil</keyword>
<dbReference type="Pfam" id="PF10114">
    <property type="entry name" value="PocR"/>
    <property type="match status" value="1"/>
</dbReference>
<dbReference type="PRINTS" id="PR00032">
    <property type="entry name" value="HTHARAC"/>
</dbReference>
<dbReference type="Pfam" id="PF12833">
    <property type="entry name" value="HTH_18"/>
    <property type="match status" value="1"/>
</dbReference>
<proteinExistence type="predicted"/>
<evidence type="ECO:0000256" key="2">
    <source>
        <dbReference type="ARBA" id="ARBA00023125"/>
    </source>
</evidence>
<protein>
    <submittedName>
        <fullName evidence="6">PocR ligand-binding domain-containing protein</fullName>
    </submittedName>
</protein>
<organism evidence="6 7">
    <name type="scientific">Blautia parvula</name>
    <dbReference type="NCBI Taxonomy" id="2877527"/>
    <lineage>
        <taxon>Bacteria</taxon>
        <taxon>Bacillati</taxon>
        <taxon>Bacillota</taxon>
        <taxon>Clostridia</taxon>
        <taxon>Lachnospirales</taxon>
        <taxon>Lachnospiraceae</taxon>
        <taxon>Blautia</taxon>
    </lineage>
</organism>
<dbReference type="InterPro" id="IPR018771">
    <property type="entry name" value="PocR_dom"/>
</dbReference>
<name>A0ABQ0BNB2_9FIRM</name>
<evidence type="ECO:0000256" key="4">
    <source>
        <dbReference type="SAM" id="Coils"/>
    </source>
</evidence>
<feature type="coiled-coil region" evidence="4">
    <location>
        <begin position="275"/>
        <end position="305"/>
    </location>
</feature>
<dbReference type="RefSeq" id="WP_227210988.1">
    <property type="nucleotide sequence ID" value="NZ_BAABZQ010000001.1"/>
</dbReference>
<dbReference type="Gene3D" id="1.10.10.60">
    <property type="entry name" value="Homeodomain-like"/>
    <property type="match status" value="2"/>
</dbReference>
<keyword evidence="7" id="KW-1185">Reference proteome</keyword>
<dbReference type="InterPro" id="IPR020449">
    <property type="entry name" value="Tscrpt_reg_AraC-type_HTH"/>
</dbReference>
<keyword evidence="2" id="KW-0238">DNA-binding</keyword>
<evidence type="ECO:0000313" key="7">
    <source>
        <dbReference type="Proteomes" id="UP001600941"/>
    </source>
</evidence>
<dbReference type="EMBL" id="BAABZQ010000001">
    <property type="protein sequence ID" value="GAA6498015.1"/>
    <property type="molecule type" value="Genomic_DNA"/>
</dbReference>
<keyword evidence="1" id="KW-0805">Transcription regulation</keyword>
<gene>
    <name evidence="6" type="ORF">K340107D12_08310</name>
</gene>
<reference evidence="6 7" key="1">
    <citation type="submission" date="2024-04" db="EMBL/GenBank/DDBJ databases">
        <title>Defined microbial consortia suppress multidrug-resistant proinflammatory Enterobacteriaceae via ecological control.</title>
        <authorList>
            <person name="Furuichi M."/>
            <person name="Kawaguchi T."/>
            <person name="Pust M."/>
            <person name="Yasuma K."/>
            <person name="Plichta D."/>
            <person name="Hasegawa N."/>
            <person name="Ohya T."/>
            <person name="Bhattarai S."/>
            <person name="Sasajima S."/>
            <person name="Aoto Y."/>
            <person name="Tuganbaev T."/>
            <person name="Yaginuma M."/>
            <person name="Ueda M."/>
            <person name="Okahashi N."/>
            <person name="Amafuji K."/>
            <person name="Kiridooshi Y."/>
            <person name="Sugita K."/>
            <person name="Strazar M."/>
            <person name="Skelly A."/>
            <person name="Suda W."/>
            <person name="Hattori M."/>
            <person name="Nakamoto N."/>
            <person name="Caballero S."/>
            <person name="Norman J."/>
            <person name="Olle B."/>
            <person name="Tanoue T."/>
            <person name="Arita M."/>
            <person name="Bucci V."/>
            <person name="Atarashi K."/>
            <person name="Xavier R."/>
            <person name="Honda K."/>
        </authorList>
    </citation>
    <scope>NUCLEOTIDE SEQUENCE [LARGE SCALE GENOMIC DNA]</scope>
    <source>
        <strain evidence="7">k34-0107-D12</strain>
    </source>
</reference>
<evidence type="ECO:0000313" key="6">
    <source>
        <dbReference type="EMBL" id="GAA6498015.1"/>
    </source>
</evidence>
<evidence type="ECO:0000256" key="1">
    <source>
        <dbReference type="ARBA" id="ARBA00023015"/>
    </source>
</evidence>
<accession>A0ABQ0BNB2</accession>
<dbReference type="SMART" id="SM00342">
    <property type="entry name" value="HTH_ARAC"/>
    <property type="match status" value="1"/>
</dbReference>
<dbReference type="InterPro" id="IPR009057">
    <property type="entry name" value="Homeodomain-like_sf"/>
</dbReference>
<dbReference type="Proteomes" id="UP001600941">
    <property type="component" value="Unassembled WGS sequence"/>
</dbReference>
<dbReference type="InterPro" id="IPR018060">
    <property type="entry name" value="HTH_AraC"/>
</dbReference>
<dbReference type="PANTHER" id="PTHR43280:SF2">
    <property type="entry name" value="HTH-TYPE TRANSCRIPTIONAL REGULATOR EXSA"/>
    <property type="match status" value="1"/>
</dbReference>
<dbReference type="PROSITE" id="PS01124">
    <property type="entry name" value="HTH_ARAC_FAMILY_2"/>
    <property type="match status" value="1"/>
</dbReference>
<feature type="domain" description="HTH araC/xylS-type" evidence="5">
    <location>
        <begin position="333"/>
        <end position="431"/>
    </location>
</feature>
<comment type="caution">
    <text evidence="6">The sequence shown here is derived from an EMBL/GenBank/DDBJ whole genome shotgun (WGS) entry which is preliminary data.</text>
</comment>
<evidence type="ECO:0000256" key="3">
    <source>
        <dbReference type="ARBA" id="ARBA00023163"/>
    </source>
</evidence>